<keyword evidence="1" id="KW-1133">Transmembrane helix</keyword>
<dbReference type="EMBL" id="LAZR01000577">
    <property type="protein sequence ID" value="KKN63843.1"/>
    <property type="molecule type" value="Genomic_DNA"/>
</dbReference>
<dbReference type="AlphaFoldDB" id="A0A0F9VDI7"/>
<sequence>MHVFGFTSGLVFYLTCQSLFGLWLGLNGWSVFWLGLLALALAQVSYLAWIVLMTQQEARRRARAG</sequence>
<protein>
    <submittedName>
        <fullName evidence="2">Uncharacterized protein</fullName>
    </submittedName>
</protein>
<gene>
    <name evidence="2" type="ORF">LCGC14_0497730</name>
</gene>
<keyword evidence="1" id="KW-0472">Membrane</keyword>
<feature type="transmembrane region" description="Helical" evidence="1">
    <location>
        <begin position="31"/>
        <end position="53"/>
    </location>
</feature>
<proteinExistence type="predicted"/>
<evidence type="ECO:0000313" key="2">
    <source>
        <dbReference type="EMBL" id="KKN63843.1"/>
    </source>
</evidence>
<accession>A0A0F9VDI7</accession>
<reference evidence="2" key="1">
    <citation type="journal article" date="2015" name="Nature">
        <title>Complex archaea that bridge the gap between prokaryotes and eukaryotes.</title>
        <authorList>
            <person name="Spang A."/>
            <person name="Saw J.H."/>
            <person name="Jorgensen S.L."/>
            <person name="Zaremba-Niedzwiedzka K."/>
            <person name="Martijn J."/>
            <person name="Lind A.E."/>
            <person name="van Eijk R."/>
            <person name="Schleper C."/>
            <person name="Guy L."/>
            <person name="Ettema T.J."/>
        </authorList>
    </citation>
    <scope>NUCLEOTIDE SEQUENCE</scope>
</reference>
<keyword evidence="1" id="KW-0812">Transmembrane</keyword>
<comment type="caution">
    <text evidence="2">The sequence shown here is derived from an EMBL/GenBank/DDBJ whole genome shotgun (WGS) entry which is preliminary data.</text>
</comment>
<organism evidence="2">
    <name type="scientific">marine sediment metagenome</name>
    <dbReference type="NCBI Taxonomy" id="412755"/>
    <lineage>
        <taxon>unclassified sequences</taxon>
        <taxon>metagenomes</taxon>
        <taxon>ecological metagenomes</taxon>
    </lineage>
</organism>
<evidence type="ECO:0000256" key="1">
    <source>
        <dbReference type="SAM" id="Phobius"/>
    </source>
</evidence>
<name>A0A0F9VDI7_9ZZZZ</name>